<dbReference type="Pfam" id="PF00708">
    <property type="entry name" value="Acylphosphatase"/>
    <property type="match status" value="1"/>
</dbReference>
<dbReference type="PANTHER" id="PTHR47268">
    <property type="entry name" value="ACYLPHOSPHATASE"/>
    <property type="match status" value="1"/>
</dbReference>
<evidence type="ECO:0000313" key="6">
    <source>
        <dbReference type="EMBL" id="HGN90044.1"/>
    </source>
</evidence>
<dbReference type="PROSITE" id="PS51160">
    <property type="entry name" value="ACYLPHOSPHATASE_3"/>
    <property type="match status" value="1"/>
</dbReference>
<dbReference type="EMBL" id="DTAD01000027">
    <property type="protein sequence ID" value="HGN90044.1"/>
    <property type="molecule type" value="Genomic_DNA"/>
</dbReference>
<dbReference type="EMBL" id="DTCM01000025">
    <property type="protein sequence ID" value="HGL40470.1"/>
    <property type="molecule type" value="Genomic_DNA"/>
</dbReference>
<feature type="active site" evidence="1">
    <location>
        <position position="22"/>
    </location>
</feature>
<feature type="active site" evidence="1">
    <location>
        <position position="40"/>
    </location>
</feature>
<evidence type="ECO:0000256" key="1">
    <source>
        <dbReference type="PROSITE-ProRule" id="PRU00520"/>
    </source>
</evidence>
<comment type="catalytic activity">
    <reaction evidence="1">
        <text>an acyl phosphate + H2O = a carboxylate + phosphate + H(+)</text>
        <dbReference type="Rhea" id="RHEA:14965"/>
        <dbReference type="ChEBI" id="CHEBI:15377"/>
        <dbReference type="ChEBI" id="CHEBI:15378"/>
        <dbReference type="ChEBI" id="CHEBI:29067"/>
        <dbReference type="ChEBI" id="CHEBI:43474"/>
        <dbReference type="ChEBI" id="CHEBI:59918"/>
        <dbReference type="EC" id="3.6.1.7"/>
    </reaction>
</comment>
<feature type="domain" description="Acylphosphatase-like" evidence="4">
    <location>
        <begin position="7"/>
        <end position="105"/>
    </location>
</feature>
<dbReference type="InterPro" id="IPR001792">
    <property type="entry name" value="Acylphosphatase-like_dom"/>
</dbReference>
<dbReference type="InterPro" id="IPR036046">
    <property type="entry name" value="Acylphosphatase-like_dom_sf"/>
</dbReference>
<evidence type="ECO:0000259" key="4">
    <source>
        <dbReference type="PROSITE" id="PS51160"/>
    </source>
</evidence>
<gene>
    <name evidence="6" type="ORF">ENT82_02815</name>
    <name evidence="5" type="ORF">ENU43_02215</name>
</gene>
<name>A0A7C4DZC6_CALS0</name>
<sequence length="206" mass="24020">MWVAGLRATVRVFGNVQAVGYRALVKFIARSLGVRGLVRNLDDGSVEVFAEAPEDIMDRFVKMIDVKGRAEDVLSLHVERVEVSREGETGYSGPWRSYGAFEIDYGEEGPRPIERDIAESLEWSKLYFTKLVTEFSDLRREFRDYRNEFRDYRNEFREFKNESISLANETLEEVKELRRDLKTILDERLARLERDISEIKAKLGLL</sequence>
<dbReference type="InterPro" id="IPR020456">
    <property type="entry name" value="Acylphosphatase"/>
</dbReference>
<evidence type="ECO:0000256" key="2">
    <source>
        <dbReference type="RuleBase" id="RU004168"/>
    </source>
</evidence>
<feature type="coiled-coil region" evidence="3">
    <location>
        <begin position="135"/>
        <end position="202"/>
    </location>
</feature>
<comment type="similarity">
    <text evidence="2">Belongs to the acylphosphatase family.</text>
</comment>
<evidence type="ECO:0000313" key="5">
    <source>
        <dbReference type="EMBL" id="HGL40470.1"/>
    </source>
</evidence>
<evidence type="ECO:0000256" key="3">
    <source>
        <dbReference type="SAM" id="Coils"/>
    </source>
</evidence>
<proteinExistence type="inferred from homology"/>
<dbReference type="SUPFAM" id="SSF54975">
    <property type="entry name" value="Acylphosphatase/BLUF domain-like"/>
    <property type="match status" value="1"/>
</dbReference>
<dbReference type="AlphaFoldDB" id="A0A7C4DZC6"/>
<keyword evidence="1" id="KW-0378">Hydrolase</keyword>
<dbReference type="EC" id="3.6.1.7" evidence="1"/>
<dbReference type="Gene3D" id="3.30.70.100">
    <property type="match status" value="1"/>
</dbReference>
<dbReference type="PANTHER" id="PTHR47268:SF4">
    <property type="entry name" value="ACYLPHOSPHATASE"/>
    <property type="match status" value="1"/>
</dbReference>
<organism evidence="6">
    <name type="scientific">Caldiarchaeum subterraneum</name>
    <dbReference type="NCBI Taxonomy" id="311458"/>
    <lineage>
        <taxon>Archaea</taxon>
        <taxon>Nitrososphaerota</taxon>
        <taxon>Candidatus Caldarchaeales</taxon>
        <taxon>Candidatus Caldarchaeaceae</taxon>
        <taxon>Candidatus Caldarchaeum</taxon>
    </lineage>
</organism>
<accession>A0A7C4DZC6</accession>
<keyword evidence="3" id="KW-0175">Coiled coil</keyword>
<dbReference type="GO" id="GO:0003998">
    <property type="term" value="F:acylphosphatase activity"/>
    <property type="evidence" value="ECO:0007669"/>
    <property type="project" value="UniProtKB-EC"/>
</dbReference>
<reference evidence="6" key="1">
    <citation type="journal article" date="2020" name="mSystems">
        <title>Genome- and Community-Level Interaction Insights into Carbon Utilization and Element Cycling Functions of Hydrothermarchaeota in Hydrothermal Sediment.</title>
        <authorList>
            <person name="Zhou Z."/>
            <person name="Liu Y."/>
            <person name="Xu W."/>
            <person name="Pan J."/>
            <person name="Luo Z.H."/>
            <person name="Li M."/>
        </authorList>
    </citation>
    <scope>NUCLEOTIDE SEQUENCE [LARGE SCALE GENOMIC DNA]</scope>
    <source>
        <strain evidence="6">SpSt-613</strain>
        <strain evidence="5">SpSt-669</strain>
    </source>
</reference>
<comment type="caution">
    <text evidence="6">The sequence shown here is derived from an EMBL/GenBank/DDBJ whole genome shotgun (WGS) entry which is preliminary data.</text>
</comment>
<protein>
    <recommendedName>
        <fullName evidence="1">acylphosphatase</fullName>
        <ecNumber evidence="1">3.6.1.7</ecNumber>
    </recommendedName>
</protein>